<dbReference type="Gene3D" id="2.60.40.150">
    <property type="entry name" value="C2 domain"/>
    <property type="match status" value="1"/>
</dbReference>
<dbReference type="InterPro" id="IPR035892">
    <property type="entry name" value="C2_domain_sf"/>
</dbReference>
<dbReference type="KEGG" id="ehx:EMIHUDRAFT_204262"/>
<dbReference type="PANTHER" id="PTHR24111">
    <property type="entry name" value="LEUCINE-RICH REPEAT-CONTAINING PROTEIN 34"/>
    <property type="match status" value="1"/>
</dbReference>
<dbReference type="Pfam" id="PF13516">
    <property type="entry name" value="LRR_6"/>
    <property type="match status" value="4"/>
</dbReference>
<keyword evidence="4" id="KW-1185">Reference proteome</keyword>
<accession>A0A0D3JY18</accession>
<reference evidence="3" key="2">
    <citation type="submission" date="2024-10" db="UniProtKB">
        <authorList>
            <consortium name="EnsemblProtists"/>
        </authorList>
    </citation>
    <scope>IDENTIFICATION</scope>
</reference>
<proteinExistence type="predicted"/>
<dbReference type="HOGENOM" id="CLU_416482_0_0_1"/>
<dbReference type="RefSeq" id="XP_005780832.1">
    <property type="nucleotide sequence ID" value="XM_005780775.1"/>
</dbReference>
<dbReference type="InterPro" id="IPR052201">
    <property type="entry name" value="LRR-containing_regulator"/>
</dbReference>
<dbReference type="EnsemblProtists" id="EOD28403">
    <property type="protein sequence ID" value="EOD28403"/>
    <property type="gene ID" value="EMIHUDRAFT_204262"/>
</dbReference>
<evidence type="ECO:0000256" key="2">
    <source>
        <dbReference type="SAM" id="MobiDB-lite"/>
    </source>
</evidence>
<feature type="compositionally biased region" description="Basic and acidic residues" evidence="2">
    <location>
        <begin position="217"/>
        <end position="229"/>
    </location>
</feature>
<feature type="compositionally biased region" description="Gly residues" evidence="2">
    <location>
        <begin position="203"/>
        <end position="215"/>
    </location>
</feature>
<organism evidence="3 4">
    <name type="scientific">Emiliania huxleyi (strain CCMP1516)</name>
    <dbReference type="NCBI Taxonomy" id="280463"/>
    <lineage>
        <taxon>Eukaryota</taxon>
        <taxon>Haptista</taxon>
        <taxon>Haptophyta</taxon>
        <taxon>Prymnesiophyceae</taxon>
        <taxon>Isochrysidales</taxon>
        <taxon>Noelaerhabdaceae</taxon>
        <taxon>Emiliania</taxon>
    </lineage>
</organism>
<dbReference type="Proteomes" id="UP000013827">
    <property type="component" value="Unassembled WGS sequence"/>
</dbReference>
<dbReference type="PaxDb" id="2903-EOD28403"/>
<dbReference type="PANTHER" id="PTHR24111:SF0">
    <property type="entry name" value="LEUCINE-RICH REPEAT-CONTAINING PROTEIN"/>
    <property type="match status" value="1"/>
</dbReference>
<dbReference type="Gene3D" id="3.80.10.10">
    <property type="entry name" value="Ribonuclease Inhibitor"/>
    <property type="match status" value="3"/>
</dbReference>
<dbReference type="InterPro" id="IPR032675">
    <property type="entry name" value="LRR_dom_sf"/>
</dbReference>
<keyword evidence="1" id="KW-0677">Repeat</keyword>
<dbReference type="SUPFAM" id="SSF52047">
    <property type="entry name" value="RNI-like"/>
    <property type="match status" value="1"/>
</dbReference>
<dbReference type="SMART" id="SM00368">
    <property type="entry name" value="LRR_RI"/>
    <property type="match status" value="7"/>
</dbReference>
<evidence type="ECO:0000313" key="3">
    <source>
        <dbReference type="EnsemblProtists" id="EOD28403"/>
    </source>
</evidence>
<dbReference type="AlphaFoldDB" id="A0A0D3JY18"/>
<protein>
    <submittedName>
        <fullName evidence="3">Uncharacterized protein</fullName>
    </submittedName>
</protein>
<dbReference type="GeneID" id="17273949"/>
<dbReference type="eggNOG" id="KOG4308">
    <property type="taxonomic scope" value="Eukaryota"/>
</dbReference>
<dbReference type="InterPro" id="IPR001611">
    <property type="entry name" value="Leu-rich_rpt"/>
</dbReference>
<evidence type="ECO:0000313" key="4">
    <source>
        <dbReference type="Proteomes" id="UP000013827"/>
    </source>
</evidence>
<evidence type="ECO:0000256" key="1">
    <source>
        <dbReference type="ARBA" id="ARBA00022737"/>
    </source>
</evidence>
<feature type="region of interest" description="Disordered" evidence="2">
    <location>
        <begin position="180"/>
        <end position="249"/>
    </location>
</feature>
<sequence>MAAPLRLEISGLTLSEDSIEAGREVWVEAEMLGLATKAQLSTMRQPSDASVVFDFAFEVSADAASAALRGAIESADEEDADVTFTLLSPGARKKPRELASGFINLKGILEEGRDFLSDVPLTDGSRAIGTLTGVRLVAVEALKVAAEALKLSLPDANAAPAAGEFIRGGEIEEAIAEEVHEDEDASGHRAGGDEGQGSEEEAGGAGGDEAGGAGGEEATKGSEPVETKRAVRAGDSGMRSGGSEQASSVHDIVDEMSDFIIEQGIQSVAAHGVLCVSALFSNPGANQLSSLILRASELSSLTALDLSFCLALRGYALRDALIKLPSLTSLDASACELGDVGTSNVSEAVLQPNLKLLTLRLRGNRITAKGARALARGLARTTSLLTLDVSDNELGDAGLAFLATGHGDGLAVPSIPAEQAAKDIPAGLASNSSLTALLSSNNRFGSEALQQLAKGLLSQNHISTLDLGVNPFGSSAQGTSGEAKERSPVSILAFGDALGRTPLRSLRMQYVHAGANLGSCVGRALGGSAPGALRQLNLQGSPLSIAGMRALVTGLSTASVELLNLEGSLRDATAALKELCSWLAQAGGSLRRLNLAHNKIAAADARAIAEALATNTSLQDLDLGANPIEPDGVQSFCAAATANASLRKLGLSYVHTDAA</sequence>
<reference evidence="4" key="1">
    <citation type="journal article" date="2013" name="Nature">
        <title>Pan genome of the phytoplankton Emiliania underpins its global distribution.</title>
        <authorList>
            <person name="Read B.A."/>
            <person name="Kegel J."/>
            <person name="Klute M.J."/>
            <person name="Kuo A."/>
            <person name="Lefebvre S.C."/>
            <person name="Maumus F."/>
            <person name="Mayer C."/>
            <person name="Miller J."/>
            <person name="Monier A."/>
            <person name="Salamov A."/>
            <person name="Young J."/>
            <person name="Aguilar M."/>
            <person name="Claverie J.M."/>
            <person name="Frickenhaus S."/>
            <person name="Gonzalez K."/>
            <person name="Herman E.K."/>
            <person name="Lin Y.C."/>
            <person name="Napier J."/>
            <person name="Ogata H."/>
            <person name="Sarno A.F."/>
            <person name="Shmutz J."/>
            <person name="Schroeder D."/>
            <person name="de Vargas C."/>
            <person name="Verret F."/>
            <person name="von Dassow P."/>
            <person name="Valentin K."/>
            <person name="Van de Peer Y."/>
            <person name="Wheeler G."/>
            <person name="Dacks J.B."/>
            <person name="Delwiche C.F."/>
            <person name="Dyhrman S.T."/>
            <person name="Glockner G."/>
            <person name="John U."/>
            <person name="Richards T."/>
            <person name="Worden A.Z."/>
            <person name="Zhang X."/>
            <person name="Grigoriev I.V."/>
            <person name="Allen A.E."/>
            <person name="Bidle K."/>
            <person name="Borodovsky M."/>
            <person name="Bowler C."/>
            <person name="Brownlee C."/>
            <person name="Cock J.M."/>
            <person name="Elias M."/>
            <person name="Gladyshev V.N."/>
            <person name="Groth M."/>
            <person name="Guda C."/>
            <person name="Hadaegh A."/>
            <person name="Iglesias-Rodriguez M.D."/>
            <person name="Jenkins J."/>
            <person name="Jones B.M."/>
            <person name="Lawson T."/>
            <person name="Leese F."/>
            <person name="Lindquist E."/>
            <person name="Lobanov A."/>
            <person name="Lomsadze A."/>
            <person name="Malik S.B."/>
            <person name="Marsh M.E."/>
            <person name="Mackinder L."/>
            <person name="Mock T."/>
            <person name="Mueller-Roeber B."/>
            <person name="Pagarete A."/>
            <person name="Parker M."/>
            <person name="Probert I."/>
            <person name="Quesneville H."/>
            <person name="Raines C."/>
            <person name="Rensing S.A."/>
            <person name="Riano-Pachon D.M."/>
            <person name="Richier S."/>
            <person name="Rokitta S."/>
            <person name="Shiraiwa Y."/>
            <person name="Soanes D.M."/>
            <person name="van der Giezen M."/>
            <person name="Wahlund T.M."/>
            <person name="Williams B."/>
            <person name="Wilson W."/>
            <person name="Wolfe G."/>
            <person name="Wurch L.L."/>
        </authorList>
    </citation>
    <scope>NUCLEOTIDE SEQUENCE</scope>
</reference>
<name>A0A0D3JY18_EMIH1</name>